<dbReference type="OrthoDB" id="369870at2"/>
<keyword evidence="4" id="KW-1003">Cell membrane</keyword>
<organism evidence="10 11">
    <name type="scientific">Veronia nyctiphanis</name>
    <dbReference type="NCBI Taxonomy" id="1278244"/>
    <lineage>
        <taxon>Bacteria</taxon>
        <taxon>Pseudomonadati</taxon>
        <taxon>Pseudomonadota</taxon>
        <taxon>Gammaproteobacteria</taxon>
        <taxon>Vibrionales</taxon>
        <taxon>Vibrionaceae</taxon>
        <taxon>Veronia</taxon>
    </lineage>
</organism>
<dbReference type="PANTHER" id="PTHR22911">
    <property type="entry name" value="ACYL-MALONYL CONDENSING ENZYME-RELATED"/>
    <property type="match status" value="1"/>
</dbReference>
<evidence type="ECO:0000256" key="8">
    <source>
        <dbReference type="SAM" id="Phobius"/>
    </source>
</evidence>
<feature type="transmembrane region" description="Helical" evidence="8">
    <location>
        <begin position="271"/>
        <end position="291"/>
    </location>
</feature>
<feature type="transmembrane region" description="Helical" evidence="8">
    <location>
        <begin position="7"/>
        <end position="25"/>
    </location>
</feature>
<feature type="transmembrane region" description="Helical" evidence="8">
    <location>
        <begin position="37"/>
        <end position="55"/>
    </location>
</feature>
<dbReference type="InterPro" id="IPR004626">
    <property type="entry name" value="RarD"/>
</dbReference>
<evidence type="ECO:0000256" key="2">
    <source>
        <dbReference type="ARBA" id="ARBA00007362"/>
    </source>
</evidence>
<dbReference type="SUPFAM" id="SSF103481">
    <property type="entry name" value="Multidrug resistance efflux transporter EmrE"/>
    <property type="match status" value="2"/>
</dbReference>
<feature type="transmembrane region" description="Helical" evidence="8">
    <location>
        <begin position="246"/>
        <end position="265"/>
    </location>
</feature>
<dbReference type="RefSeq" id="WP_129123783.1">
    <property type="nucleotide sequence ID" value="NZ_PEIB01000035.1"/>
</dbReference>
<evidence type="ECO:0000256" key="3">
    <source>
        <dbReference type="ARBA" id="ARBA00022448"/>
    </source>
</evidence>
<keyword evidence="6 8" id="KW-1133">Transmembrane helix</keyword>
<reference evidence="10 11" key="1">
    <citation type="submission" date="2017-10" db="EMBL/GenBank/DDBJ databases">
        <title>Nyctiphanis sp. nov., isolated from the stomach of the euphausiid Nyctiphanes simplex (Hansen, 1911) in the Gulf of California.</title>
        <authorList>
            <person name="Gomez-Gil B."/>
            <person name="Aguilar-Mendez M."/>
            <person name="Lopez-Cortes A."/>
            <person name="Gomez-Gutierrez J."/>
            <person name="Roque A."/>
            <person name="Lang E."/>
            <person name="Gonzalez-Castillo A."/>
        </authorList>
    </citation>
    <scope>NUCLEOTIDE SEQUENCE [LARGE SCALE GENOMIC DNA]</scope>
    <source>
        <strain evidence="10 11">CAIM 600</strain>
    </source>
</reference>
<dbReference type="InterPro" id="IPR000620">
    <property type="entry name" value="EamA_dom"/>
</dbReference>
<gene>
    <name evidence="10" type="primary">rarD</name>
    <name evidence="10" type="ORF">CS022_20455</name>
</gene>
<dbReference type="AlphaFoldDB" id="A0A4Q0YLE2"/>
<dbReference type="NCBIfam" id="TIGR00688">
    <property type="entry name" value="rarD"/>
    <property type="match status" value="1"/>
</dbReference>
<keyword evidence="7 8" id="KW-0472">Membrane</keyword>
<evidence type="ECO:0000256" key="7">
    <source>
        <dbReference type="ARBA" id="ARBA00023136"/>
    </source>
</evidence>
<evidence type="ECO:0000256" key="5">
    <source>
        <dbReference type="ARBA" id="ARBA00022692"/>
    </source>
</evidence>
<feature type="domain" description="EamA" evidence="9">
    <location>
        <begin position="151"/>
        <end position="284"/>
    </location>
</feature>
<dbReference type="EMBL" id="PEIB01000035">
    <property type="protein sequence ID" value="RXJ71580.1"/>
    <property type="molecule type" value="Genomic_DNA"/>
</dbReference>
<proteinExistence type="inferred from homology"/>
<evidence type="ECO:0000313" key="10">
    <source>
        <dbReference type="EMBL" id="RXJ71580.1"/>
    </source>
</evidence>
<feature type="transmembrane region" description="Helical" evidence="8">
    <location>
        <begin position="178"/>
        <end position="195"/>
    </location>
</feature>
<sequence>MTNRKSGNLLAALAFVLWGFMPLYYQFIPNAAMDELNAVRLTFAVPIISLAFLIFKRKLPDFKGIWKDKASLLYSLLSAIFMSVSWIAFISALTNNNVLEASMGFFINPLVVIALGIIFLKERLSTGQKLAVLLGAFGLGYEVYQYGELPLAALQMATFFALYGLAKKQVNYDTLTSLFVEHFLLLPFALGYLFYKLNNGTIEAINTEDISTLLFYVGAAPVTLLPLFIFNAAVKRTSLSMIGFMQYIEPSLQFLCAILIFGEMFDHVKAVSFGMIWLGLAILVLEGLFNIRRRYSSATSSHT</sequence>
<protein>
    <submittedName>
        <fullName evidence="10">Protein RarD</fullName>
    </submittedName>
</protein>
<evidence type="ECO:0000256" key="4">
    <source>
        <dbReference type="ARBA" id="ARBA00022475"/>
    </source>
</evidence>
<dbReference type="InterPro" id="IPR037185">
    <property type="entry name" value="EmrE-like"/>
</dbReference>
<keyword evidence="11" id="KW-1185">Reference proteome</keyword>
<evidence type="ECO:0000256" key="6">
    <source>
        <dbReference type="ARBA" id="ARBA00022989"/>
    </source>
</evidence>
<evidence type="ECO:0000259" key="9">
    <source>
        <dbReference type="Pfam" id="PF00892"/>
    </source>
</evidence>
<dbReference type="GO" id="GO:0005886">
    <property type="term" value="C:plasma membrane"/>
    <property type="evidence" value="ECO:0007669"/>
    <property type="project" value="UniProtKB-SubCell"/>
</dbReference>
<comment type="subcellular location">
    <subcellularLocation>
        <location evidence="1">Cell membrane</location>
        <topology evidence="1">Multi-pass membrane protein</topology>
    </subcellularLocation>
</comment>
<dbReference type="Pfam" id="PF00892">
    <property type="entry name" value="EamA"/>
    <property type="match status" value="2"/>
</dbReference>
<dbReference type="Proteomes" id="UP000290287">
    <property type="component" value="Unassembled WGS sequence"/>
</dbReference>
<evidence type="ECO:0000313" key="11">
    <source>
        <dbReference type="Proteomes" id="UP000290287"/>
    </source>
</evidence>
<dbReference type="PANTHER" id="PTHR22911:SF137">
    <property type="entry name" value="SOLUTE CARRIER FAMILY 35 MEMBER G2-RELATED"/>
    <property type="match status" value="1"/>
</dbReference>
<comment type="caution">
    <text evidence="10">The sequence shown here is derived from an EMBL/GenBank/DDBJ whole genome shotgun (WGS) entry which is preliminary data.</text>
</comment>
<evidence type="ECO:0000256" key="1">
    <source>
        <dbReference type="ARBA" id="ARBA00004651"/>
    </source>
</evidence>
<keyword evidence="5 8" id="KW-0812">Transmembrane</keyword>
<feature type="transmembrane region" description="Helical" evidence="8">
    <location>
        <begin position="101"/>
        <end position="120"/>
    </location>
</feature>
<name>A0A4Q0YLE2_9GAMM</name>
<accession>A0A4Q0YLE2</accession>
<feature type="domain" description="EamA" evidence="9">
    <location>
        <begin position="6"/>
        <end position="139"/>
    </location>
</feature>
<feature type="transmembrane region" description="Helical" evidence="8">
    <location>
        <begin position="215"/>
        <end position="234"/>
    </location>
</feature>
<keyword evidence="3" id="KW-0813">Transport</keyword>
<feature type="transmembrane region" description="Helical" evidence="8">
    <location>
        <begin position="76"/>
        <end position="95"/>
    </location>
</feature>
<comment type="similarity">
    <text evidence="2">Belongs to the EamA transporter family.</text>
</comment>